<dbReference type="AlphaFoldDB" id="A0A0V0GI03"/>
<organism evidence="1">
    <name type="scientific">Solanum chacoense</name>
    <name type="common">Chaco potato</name>
    <dbReference type="NCBI Taxonomy" id="4108"/>
    <lineage>
        <taxon>Eukaryota</taxon>
        <taxon>Viridiplantae</taxon>
        <taxon>Streptophyta</taxon>
        <taxon>Embryophyta</taxon>
        <taxon>Tracheophyta</taxon>
        <taxon>Spermatophyta</taxon>
        <taxon>Magnoliopsida</taxon>
        <taxon>eudicotyledons</taxon>
        <taxon>Gunneridae</taxon>
        <taxon>Pentapetalae</taxon>
        <taxon>asterids</taxon>
        <taxon>lamiids</taxon>
        <taxon>Solanales</taxon>
        <taxon>Solanaceae</taxon>
        <taxon>Solanoideae</taxon>
        <taxon>Solaneae</taxon>
        <taxon>Solanum</taxon>
    </lineage>
</organism>
<evidence type="ECO:0000313" key="1">
    <source>
        <dbReference type="EMBL" id="JAP07555.1"/>
    </source>
</evidence>
<dbReference type="EMBL" id="GEDG01038504">
    <property type="protein sequence ID" value="JAP07555.1"/>
    <property type="molecule type" value="Transcribed_RNA"/>
</dbReference>
<reference evidence="1" key="1">
    <citation type="submission" date="2015-12" db="EMBL/GenBank/DDBJ databases">
        <title>Gene expression during late stages of embryo sac development: a critical building block for successful pollen-pistil interactions.</title>
        <authorList>
            <person name="Liu Y."/>
            <person name="Joly V."/>
            <person name="Sabar M."/>
            <person name="Matton D.P."/>
        </authorList>
    </citation>
    <scope>NUCLEOTIDE SEQUENCE</scope>
</reference>
<name>A0A0V0GI03_SOLCH</name>
<sequence>HSFLPSCKMEKGREDWSHGFDIFLCFNLKRNISSPTDFSPFCVNFISTISQPRAPMKGINMHY</sequence>
<feature type="non-terminal residue" evidence="1">
    <location>
        <position position="1"/>
    </location>
</feature>
<protein>
    <submittedName>
        <fullName evidence="1">Putative ovule protein</fullName>
    </submittedName>
</protein>
<proteinExistence type="predicted"/>
<accession>A0A0V0GI03</accession>